<feature type="transmembrane region" description="Helical" evidence="2">
    <location>
        <begin position="218"/>
        <end position="236"/>
    </location>
</feature>
<comment type="caution">
    <text evidence="3">The sequence shown here is derived from an EMBL/GenBank/DDBJ whole genome shotgun (WGS) entry which is preliminary data.</text>
</comment>
<feature type="transmembrane region" description="Helical" evidence="2">
    <location>
        <begin position="248"/>
        <end position="269"/>
    </location>
</feature>
<evidence type="ECO:0000313" key="3">
    <source>
        <dbReference type="EMBL" id="MCI5755246.1"/>
    </source>
</evidence>
<dbReference type="Pfam" id="PF07136">
    <property type="entry name" value="DUF1385"/>
    <property type="match status" value="1"/>
</dbReference>
<keyword evidence="2" id="KW-0472">Membrane</keyword>
<evidence type="ECO:0000313" key="4">
    <source>
        <dbReference type="Proteomes" id="UP001139365"/>
    </source>
</evidence>
<gene>
    <name evidence="3" type="ORF">MR241_03000</name>
</gene>
<proteinExistence type="predicted"/>
<protein>
    <submittedName>
        <fullName evidence="3">DUF1385 domain-containing protein</fullName>
    </submittedName>
</protein>
<feature type="region of interest" description="Disordered" evidence="1">
    <location>
        <begin position="322"/>
        <end position="365"/>
    </location>
</feature>
<organism evidence="3 4">
    <name type="scientific">Candidatus Colimorpha enterica</name>
    <dbReference type="NCBI Taxonomy" id="3083063"/>
    <lineage>
        <taxon>Bacteria</taxon>
        <taxon>Pseudomonadati</taxon>
        <taxon>Bacteroidota</taxon>
        <taxon>Bacteroidia</taxon>
        <taxon>Bacteroidales</taxon>
        <taxon>Candidatus Colimorpha</taxon>
    </lineage>
</organism>
<accession>A0AAE3FF63</accession>
<evidence type="ECO:0000256" key="2">
    <source>
        <dbReference type="SAM" id="Phobius"/>
    </source>
</evidence>
<dbReference type="EMBL" id="JALEMU010000047">
    <property type="protein sequence ID" value="MCI5755246.1"/>
    <property type="molecule type" value="Genomic_DNA"/>
</dbReference>
<dbReference type="Proteomes" id="UP001139365">
    <property type="component" value="Unassembled WGS sequence"/>
</dbReference>
<keyword evidence="2" id="KW-1133">Transmembrane helix</keyword>
<evidence type="ECO:0000256" key="1">
    <source>
        <dbReference type="SAM" id="MobiDB-lite"/>
    </source>
</evidence>
<dbReference type="AlphaFoldDB" id="A0AAE3FF63"/>
<keyword evidence="2" id="KW-0812">Transmembrane</keyword>
<dbReference type="PANTHER" id="PTHR42867">
    <property type="entry name" value="MEMBRANE PROTEIN-RELATED"/>
    <property type="match status" value="1"/>
</dbReference>
<name>A0AAE3FF63_9BACT</name>
<feature type="transmembrane region" description="Helical" evidence="2">
    <location>
        <begin position="154"/>
        <end position="176"/>
    </location>
</feature>
<reference evidence="3 4" key="1">
    <citation type="submission" date="2022-03" db="EMBL/GenBank/DDBJ databases">
        <title>Metagenome-assembled genomes from swine fecal metagenomes.</title>
        <authorList>
            <person name="Holman D.B."/>
            <person name="Kommadath A."/>
        </authorList>
    </citation>
    <scope>NUCLEOTIDE SEQUENCE [LARGE SCALE GENOMIC DNA]</scope>
    <source>
        <strain evidence="3">SUG147</strain>
    </source>
</reference>
<sequence>MGNDIAKTNPRIGTVGGQAVLEGVMMKGKDEFAIAVRREDGTISLTKDKFVSVRKKYKILGLPIIRGVVGFVESMILSFRTLSISAEQYGLDDSEPETKFEKWLDRHFGEKLMSVIMAISSVLGVILAFGLFFFLPSLITKLLEKLFSADLGVFRNLIEGIIKIAIFIGYILLVSLMKDIRRTFEYHGAEHKSIFCYESGEDLTVENVRKQKRFHPRCGTSFIFVILIISILINSLPFVPWDNLLLRVLTKLLLLPVIVGVGFEFIMYAGRHDNLFTKICSAPGLWMQRITTREPDDSQIEVAIMSLKAALPDAFPDFVYHDPHDDIPAPAGSDETEEAPKTDTGDPPENALSADVSGTEDQNAG</sequence>
<dbReference type="InterPro" id="IPR010787">
    <property type="entry name" value="DUF1385"/>
</dbReference>
<dbReference type="PANTHER" id="PTHR42867:SF1">
    <property type="entry name" value="MEMBRANE PROTEIN-RELATED"/>
    <property type="match status" value="1"/>
</dbReference>
<feature type="transmembrane region" description="Helical" evidence="2">
    <location>
        <begin position="112"/>
        <end position="134"/>
    </location>
</feature>